<dbReference type="Gene3D" id="3.30.429.10">
    <property type="entry name" value="Macrophage Migration Inhibitory Factor"/>
    <property type="match status" value="1"/>
</dbReference>
<dbReference type="PANTHER" id="PTHR38460">
    <property type="entry name" value="TAUTOMERASE YOLI-RELATED"/>
    <property type="match status" value="1"/>
</dbReference>
<dbReference type="OrthoDB" id="9804765at2"/>
<dbReference type="STRING" id="1654360.EA58_00325"/>
<dbReference type="SUPFAM" id="SSF55331">
    <property type="entry name" value="Tautomerase/MIF"/>
    <property type="match status" value="1"/>
</dbReference>
<organism evidence="1 2">
    <name type="scientific">Photobacterium galatheae</name>
    <dbReference type="NCBI Taxonomy" id="1654360"/>
    <lineage>
        <taxon>Bacteria</taxon>
        <taxon>Pseudomonadati</taxon>
        <taxon>Pseudomonadota</taxon>
        <taxon>Gammaproteobacteria</taxon>
        <taxon>Vibrionales</taxon>
        <taxon>Vibrionaceae</taxon>
        <taxon>Photobacterium</taxon>
    </lineage>
</organism>
<dbReference type="EMBL" id="JMIB01000001">
    <property type="protein sequence ID" value="KDM93565.1"/>
    <property type="molecule type" value="Genomic_DNA"/>
</dbReference>
<protein>
    <submittedName>
        <fullName evidence="1">Decarboxylase</fullName>
    </submittedName>
</protein>
<dbReference type="Proteomes" id="UP000027192">
    <property type="component" value="Unassembled WGS sequence"/>
</dbReference>
<name>A0A066RSX5_9GAMM</name>
<dbReference type="RefSeq" id="WP_036747550.1">
    <property type="nucleotide sequence ID" value="NZ_JAGSGC010000021.1"/>
</dbReference>
<dbReference type="InterPro" id="IPR037479">
    <property type="entry name" value="Tauto_MSAD"/>
</dbReference>
<reference evidence="1 2" key="1">
    <citation type="submission" date="2014-04" db="EMBL/GenBank/DDBJ databases">
        <title>Draft genome sequence of Photobacterium halotolerans S2753: a solonamide, ngercheumicin and holomycin producer.</title>
        <authorList>
            <person name="Machado H.R."/>
            <person name="Gram L."/>
        </authorList>
    </citation>
    <scope>NUCLEOTIDE SEQUENCE [LARGE SCALE GENOMIC DNA]</scope>
    <source>
        <strain evidence="1 2">S2753</strain>
    </source>
</reference>
<dbReference type="InterPro" id="IPR014347">
    <property type="entry name" value="Tautomerase/MIF_sf"/>
</dbReference>
<proteinExistence type="predicted"/>
<sequence length="134" mass="15459">MPFSRIMVQTGRSEEALKIISDTLHQTLVDEFNVPPKDRFQVIDEYPEGRLIFDETYLSGKRTSNYILFLITAGKPREKEMKARFYQVLSQRISERTGISQDDVMVVVQFTNPDDWSFSGGKLYTIQEAVNEGN</sequence>
<evidence type="ECO:0000313" key="1">
    <source>
        <dbReference type="EMBL" id="KDM93565.1"/>
    </source>
</evidence>
<comment type="caution">
    <text evidence="1">The sequence shown here is derived from an EMBL/GenBank/DDBJ whole genome shotgun (WGS) entry which is preliminary data.</text>
</comment>
<gene>
    <name evidence="1" type="ORF">EA58_00325</name>
</gene>
<dbReference type="AlphaFoldDB" id="A0A066RSX5"/>
<dbReference type="PANTHER" id="PTHR38460:SF1">
    <property type="entry name" value="TAUTOMERASE YOLI-RELATED"/>
    <property type="match status" value="1"/>
</dbReference>
<keyword evidence="2" id="KW-1185">Reference proteome</keyword>
<dbReference type="Pfam" id="PF14552">
    <property type="entry name" value="Tautomerase_2"/>
    <property type="match status" value="1"/>
</dbReference>
<accession>A0A066RSX5</accession>
<evidence type="ECO:0000313" key="2">
    <source>
        <dbReference type="Proteomes" id="UP000027192"/>
    </source>
</evidence>